<organism evidence="1 2">
    <name type="scientific">Romanomermis culicivorax</name>
    <name type="common">Nematode worm</name>
    <dbReference type="NCBI Taxonomy" id="13658"/>
    <lineage>
        <taxon>Eukaryota</taxon>
        <taxon>Metazoa</taxon>
        <taxon>Ecdysozoa</taxon>
        <taxon>Nematoda</taxon>
        <taxon>Enoplea</taxon>
        <taxon>Dorylaimia</taxon>
        <taxon>Mermithida</taxon>
        <taxon>Mermithoidea</taxon>
        <taxon>Mermithidae</taxon>
        <taxon>Romanomermis</taxon>
    </lineage>
</organism>
<reference evidence="2" key="1">
    <citation type="submission" date="2022-11" db="UniProtKB">
        <authorList>
            <consortium name="WormBaseParasite"/>
        </authorList>
    </citation>
    <scope>IDENTIFICATION</scope>
</reference>
<dbReference type="Proteomes" id="UP000887565">
    <property type="component" value="Unplaced"/>
</dbReference>
<dbReference type="WBParaSite" id="nRc.2.0.1.t27653-RA">
    <property type="protein sequence ID" value="nRc.2.0.1.t27653-RA"/>
    <property type="gene ID" value="nRc.2.0.1.g27653"/>
</dbReference>
<keyword evidence="1" id="KW-1185">Reference proteome</keyword>
<name>A0A915JNH9_ROMCU</name>
<proteinExistence type="predicted"/>
<sequence length="93" mass="10166">MYNVSNIKTWWLFLAMGHSYSTCNSPDRLKTATWKRLPCESPTKTSPASEISIPFGKLVTPSQPILRLSQAPAPAPGRCLGCPGSGQDYILQV</sequence>
<protein>
    <submittedName>
        <fullName evidence="2">Secreted protein</fullName>
    </submittedName>
</protein>
<evidence type="ECO:0000313" key="2">
    <source>
        <dbReference type="WBParaSite" id="nRc.2.0.1.t27653-RA"/>
    </source>
</evidence>
<accession>A0A915JNH9</accession>
<dbReference type="AlphaFoldDB" id="A0A915JNH9"/>
<evidence type="ECO:0000313" key="1">
    <source>
        <dbReference type="Proteomes" id="UP000887565"/>
    </source>
</evidence>